<gene>
    <name evidence="1" type="ORF">H6G83_17290</name>
</gene>
<keyword evidence="2" id="KW-1185">Reference proteome</keyword>
<sequence length="200" mass="21709">MLNNISKFLPLRQLRVPAIGLLFTVAMVGEQVKPALSSEVNVQPTSQTPLVVGSRQSYQKAEKETAMGYAPPLAIAPRFSLPKNDGIYLFGQSPQPNQIGQGYVLFHKQQGKLVGALYMPNSEFSCFQGTIDKSGELAMTVTGTPDAGASPDVATASTIPQLDDDEPMTYAYTVALQDYHPIKTISANDRRILQMCRSGQ</sequence>
<protein>
    <submittedName>
        <fullName evidence="1">Uncharacterized protein</fullName>
    </submittedName>
</protein>
<name>A0ABR8D9C5_9NOST</name>
<organism evidence="1 2">
    <name type="scientific">Anabaena azotica FACHB-119</name>
    <dbReference type="NCBI Taxonomy" id="947527"/>
    <lineage>
        <taxon>Bacteria</taxon>
        <taxon>Bacillati</taxon>
        <taxon>Cyanobacteriota</taxon>
        <taxon>Cyanophyceae</taxon>
        <taxon>Nostocales</taxon>
        <taxon>Nostocaceae</taxon>
        <taxon>Anabaena</taxon>
        <taxon>Anabaena azotica</taxon>
    </lineage>
</organism>
<accession>A0ABR8D9C5</accession>
<evidence type="ECO:0000313" key="1">
    <source>
        <dbReference type="EMBL" id="MBD2502343.1"/>
    </source>
</evidence>
<reference evidence="1 2" key="1">
    <citation type="journal article" date="2020" name="ISME J.">
        <title>Comparative genomics reveals insights into cyanobacterial evolution and habitat adaptation.</title>
        <authorList>
            <person name="Chen M.Y."/>
            <person name="Teng W.K."/>
            <person name="Zhao L."/>
            <person name="Hu C.X."/>
            <person name="Zhou Y.K."/>
            <person name="Han B.P."/>
            <person name="Song L.R."/>
            <person name="Shu W.S."/>
        </authorList>
    </citation>
    <scope>NUCLEOTIDE SEQUENCE [LARGE SCALE GENOMIC DNA]</scope>
    <source>
        <strain evidence="1 2">FACHB-119</strain>
    </source>
</reference>
<dbReference type="EMBL" id="JACJSG010000023">
    <property type="protein sequence ID" value="MBD2502343.1"/>
    <property type="molecule type" value="Genomic_DNA"/>
</dbReference>
<evidence type="ECO:0000313" key="2">
    <source>
        <dbReference type="Proteomes" id="UP000661112"/>
    </source>
</evidence>
<proteinExistence type="predicted"/>
<dbReference type="RefSeq" id="WP_190474519.1">
    <property type="nucleotide sequence ID" value="NZ_JACJSG010000023.1"/>
</dbReference>
<comment type="caution">
    <text evidence="1">The sequence shown here is derived from an EMBL/GenBank/DDBJ whole genome shotgun (WGS) entry which is preliminary data.</text>
</comment>
<dbReference type="Proteomes" id="UP000661112">
    <property type="component" value="Unassembled WGS sequence"/>
</dbReference>